<sequence>MRSPVTALVLDVLCVLAFVLIGRANHAEGLAPAGVAATAWPFLAALAAAWLLCLAWRRPAAPVPTGVVVWPVTVAGGMALRAAAGGGVQVSFVVVAAVFLGLVLVGWRALALLRRPRHGAAEG</sequence>
<keyword evidence="3" id="KW-1185">Reference proteome</keyword>
<comment type="caution">
    <text evidence="2">The sequence shown here is derived from an EMBL/GenBank/DDBJ whole genome shotgun (WGS) entry which is preliminary data.</text>
</comment>
<dbReference type="InterPro" id="IPR021414">
    <property type="entry name" value="DUF3054"/>
</dbReference>
<keyword evidence="1" id="KW-0472">Membrane</keyword>
<keyword evidence="1" id="KW-0812">Transmembrane</keyword>
<accession>A0A853BQA4</accession>
<feature type="transmembrane region" description="Helical" evidence="1">
    <location>
        <begin position="34"/>
        <end position="55"/>
    </location>
</feature>
<evidence type="ECO:0000313" key="2">
    <source>
        <dbReference type="EMBL" id="NYI97859.1"/>
    </source>
</evidence>
<evidence type="ECO:0000313" key="3">
    <source>
        <dbReference type="Proteomes" id="UP000575985"/>
    </source>
</evidence>
<name>A0A853BQA4_9ACTN</name>
<dbReference type="RefSeq" id="WP_179769121.1">
    <property type="nucleotide sequence ID" value="NZ_JACCFO010000001.1"/>
</dbReference>
<dbReference type="AlphaFoldDB" id="A0A853BQA4"/>
<dbReference type="EMBL" id="JACCFO010000001">
    <property type="protein sequence ID" value="NYI97859.1"/>
    <property type="molecule type" value="Genomic_DNA"/>
</dbReference>
<dbReference type="Pfam" id="PF11255">
    <property type="entry name" value="DUF3054"/>
    <property type="match status" value="1"/>
</dbReference>
<dbReference type="Proteomes" id="UP000575985">
    <property type="component" value="Unassembled WGS sequence"/>
</dbReference>
<protein>
    <recommendedName>
        <fullName evidence="4">DUF3054 domain-containing protein</fullName>
    </recommendedName>
</protein>
<evidence type="ECO:0000256" key="1">
    <source>
        <dbReference type="SAM" id="Phobius"/>
    </source>
</evidence>
<organism evidence="2 3">
    <name type="scientific">Streptomonospora nanhaiensis</name>
    <dbReference type="NCBI Taxonomy" id="1323731"/>
    <lineage>
        <taxon>Bacteria</taxon>
        <taxon>Bacillati</taxon>
        <taxon>Actinomycetota</taxon>
        <taxon>Actinomycetes</taxon>
        <taxon>Streptosporangiales</taxon>
        <taxon>Nocardiopsidaceae</taxon>
        <taxon>Streptomonospora</taxon>
    </lineage>
</organism>
<feature type="transmembrane region" description="Helical" evidence="1">
    <location>
        <begin position="90"/>
        <end position="110"/>
    </location>
</feature>
<gene>
    <name evidence="2" type="ORF">HNR12_004136</name>
</gene>
<keyword evidence="1" id="KW-1133">Transmembrane helix</keyword>
<feature type="transmembrane region" description="Helical" evidence="1">
    <location>
        <begin position="67"/>
        <end position="84"/>
    </location>
</feature>
<reference evidence="2 3" key="1">
    <citation type="submission" date="2020-07" db="EMBL/GenBank/DDBJ databases">
        <title>Sequencing the genomes of 1000 actinobacteria strains.</title>
        <authorList>
            <person name="Klenk H.-P."/>
        </authorList>
    </citation>
    <scope>NUCLEOTIDE SEQUENCE [LARGE SCALE GENOMIC DNA]</scope>
    <source>
        <strain evidence="2 3">DSM 45927</strain>
    </source>
</reference>
<evidence type="ECO:0008006" key="4">
    <source>
        <dbReference type="Google" id="ProtNLM"/>
    </source>
</evidence>
<proteinExistence type="predicted"/>